<accession>A0ABY5P946</accession>
<dbReference type="Proteomes" id="UP001315967">
    <property type="component" value="Chromosome"/>
</dbReference>
<keyword evidence="2" id="KW-1185">Reference proteome</keyword>
<evidence type="ECO:0000313" key="1">
    <source>
        <dbReference type="EMBL" id="UUX35194.1"/>
    </source>
</evidence>
<organism evidence="1 2">
    <name type="scientific">Fundicoccus culcitae</name>
    <dbReference type="NCBI Taxonomy" id="2969821"/>
    <lineage>
        <taxon>Bacteria</taxon>
        <taxon>Bacillati</taxon>
        <taxon>Bacillota</taxon>
        <taxon>Bacilli</taxon>
        <taxon>Lactobacillales</taxon>
        <taxon>Aerococcaceae</taxon>
        <taxon>Fundicoccus</taxon>
    </lineage>
</organism>
<sequence>MAVITFENYEVLEMQYSENTHYNEEINNGNVSLENKFQFEFSLNDEENKALVTIIASIGDVTSETQPFYVAVTLQGKFSYDVEEDTNGEGFIAYLKSNAVAIMFPYLRQIISTLTSMANNYPAYIMPTINIAKFLETENH</sequence>
<dbReference type="EMBL" id="CP102453">
    <property type="protein sequence ID" value="UUX35194.1"/>
    <property type="molecule type" value="Genomic_DNA"/>
</dbReference>
<evidence type="ECO:0000313" key="2">
    <source>
        <dbReference type="Proteomes" id="UP001315967"/>
    </source>
</evidence>
<gene>
    <name evidence="1" type="ORF">NRE15_06005</name>
</gene>
<dbReference type="Gene3D" id="3.10.420.10">
    <property type="entry name" value="SecB-like"/>
    <property type="match status" value="1"/>
</dbReference>
<reference evidence="1 2" key="1">
    <citation type="submission" date="2022-08" db="EMBL/GenBank/DDBJ databases">
        <title>Aerococcaceae sp. nov isolated from spoiled eye mask.</title>
        <authorList>
            <person name="Zhou G."/>
            <person name="Xie X.-B."/>
            <person name="Shi Q.-S."/>
            <person name="Wang Y.-S."/>
            <person name="Wen X."/>
            <person name="Peng H."/>
            <person name="Yang X.-J."/>
            <person name="Tao H.-B."/>
            <person name="Huang X.-M."/>
        </authorList>
    </citation>
    <scope>NUCLEOTIDE SEQUENCE [LARGE SCALE GENOMIC DNA]</scope>
    <source>
        <strain evidence="2">DM20194951</strain>
    </source>
</reference>
<dbReference type="InterPro" id="IPR035958">
    <property type="entry name" value="SecB-like_sf"/>
</dbReference>
<dbReference type="SUPFAM" id="SSF54611">
    <property type="entry name" value="SecB-like"/>
    <property type="match status" value="1"/>
</dbReference>
<name>A0ABY5P946_9LACT</name>
<protein>
    <submittedName>
        <fullName evidence="1">Protein-export chaperone SecB</fullName>
    </submittedName>
</protein>
<proteinExistence type="predicted"/>
<dbReference type="RefSeq" id="WP_313794687.1">
    <property type="nucleotide sequence ID" value="NZ_CP102453.1"/>
</dbReference>